<name>A0A1B2AE36_9SPHN</name>
<dbReference type="Proteomes" id="UP000092932">
    <property type="component" value="Chromosome"/>
</dbReference>
<dbReference type="STRING" id="692370.A6F68_01913"/>
<keyword evidence="3" id="KW-1185">Reference proteome</keyword>
<dbReference type="OrthoDB" id="7473015at2"/>
<dbReference type="AlphaFoldDB" id="A0A1B2AE36"/>
<protein>
    <recommendedName>
        <fullName evidence="4">S-adenosyl-L-homocysteine hydrolase</fullName>
    </recommendedName>
</protein>
<evidence type="ECO:0000313" key="3">
    <source>
        <dbReference type="Proteomes" id="UP000092932"/>
    </source>
</evidence>
<dbReference type="PATRIC" id="fig|692370.5.peg.1926"/>
<dbReference type="EMBL" id="CP016591">
    <property type="protein sequence ID" value="ANY20422.1"/>
    <property type="molecule type" value="Genomic_DNA"/>
</dbReference>
<reference evidence="2 3" key="1">
    <citation type="submission" date="2016-07" db="EMBL/GenBank/DDBJ databases">
        <title>Complete genome sequence of Altererythrobacter dongtanensis KCTC 22672, a type strain with esterase isolated from tidal flat.</title>
        <authorList>
            <person name="Cheng H."/>
            <person name="Wu Y.-H."/>
            <person name="Zhou P."/>
            <person name="Huo Y.-Y."/>
            <person name="Wang C.-S."/>
            <person name="Xu X.-W."/>
        </authorList>
    </citation>
    <scope>NUCLEOTIDE SEQUENCE [LARGE SCALE GENOMIC DNA]</scope>
    <source>
        <strain evidence="2 3">KCTC 22672</strain>
    </source>
</reference>
<proteinExistence type="predicted"/>
<evidence type="ECO:0000313" key="2">
    <source>
        <dbReference type="EMBL" id="ANY20422.1"/>
    </source>
</evidence>
<gene>
    <name evidence="2" type="ORF">A6F68_01913</name>
</gene>
<sequence length="153" mass="16496">MKSIAKLAAVLAAVSTLATFPQTAIAGATDDAAKLRRLDIMLMVSSLRCRFGPDNFQADYSRFATNHSPTMGQAFRTMQADYVARMGPARAKKALDTVSVGMANQYGQGHPWLGCSELKAMTKDLAATQDRARLVAAADEVLADRPAQFASRR</sequence>
<feature type="signal peptide" evidence="1">
    <location>
        <begin position="1"/>
        <end position="26"/>
    </location>
</feature>
<dbReference type="RefSeq" id="WP_067679091.1">
    <property type="nucleotide sequence ID" value="NZ_CP016591.1"/>
</dbReference>
<organism evidence="2 3">
    <name type="scientific">Tsuneonella dongtanensis</name>
    <dbReference type="NCBI Taxonomy" id="692370"/>
    <lineage>
        <taxon>Bacteria</taxon>
        <taxon>Pseudomonadati</taxon>
        <taxon>Pseudomonadota</taxon>
        <taxon>Alphaproteobacteria</taxon>
        <taxon>Sphingomonadales</taxon>
        <taxon>Erythrobacteraceae</taxon>
        <taxon>Tsuneonella</taxon>
    </lineage>
</organism>
<evidence type="ECO:0000256" key="1">
    <source>
        <dbReference type="SAM" id="SignalP"/>
    </source>
</evidence>
<dbReference type="KEGG" id="ado:A6F68_01913"/>
<accession>A0A1B2AE36</accession>
<feature type="chain" id="PRO_5008534093" description="S-adenosyl-L-homocysteine hydrolase" evidence="1">
    <location>
        <begin position="27"/>
        <end position="153"/>
    </location>
</feature>
<evidence type="ECO:0008006" key="4">
    <source>
        <dbReference type="Google" id="ProtNLM"/>
    </source>
</evidence>
<keyword evidence="1" id="KW-0732">Signal</keyword>